<evidence type="ECO:0000256" key="10">
    <source>
        <dbReference type="SAM" id="Phobius"/>
    </source>
</evidence>
<keyword evidence="5 10" id="KW-1133">Transmembrane helix</keyword>
<dbReference type="PRINTS" id="PR00249">
    <property type="entry name" value="GPCRSECRETIN"/>
</dbReference>
<dbReference type="AlphaFoldDB" id="A0A443SRP0"/>
<evidence type="ECO:0000256" key="1">
    <source>
        <dbReference type="ARBA" id="ARBA00004651"/>
    </source>
</evidence>
<proteinExistence type="inferred from homology"/>
<dbReference type="GO" id="GO:0004930">
    <property type="term" value="F:G protein-coupled receptor activity"/>
    <property type="evidence" value="ECO:0007669"/>
    <property type="project" value="InterPro"/>
</dbReference>
<dbReference type="Pfam" id="PF01825">
    <property type="entry name" value="GPS"/>
    <property type="match status" value="1"/>
</dbReference>
<evidence type="ECO:0000256" key="9">
    <source>
        <dbReference type="SAM" id="MobiDB-lite"/>
    </source>
</evidence>
<reference evidence="13 14" key="1">
    <citation type="journal article" date="2018" name="Gigascience">
        <title>Genomes of trombidid mites reveal novel predicted allergens and laterally-transferred genes associated with secondary metabolism.</title>
        <authorList>
            <person name="Dong X."/>
            <person name="Chaisiri K."/>
            <person name="Xia D."/>
            <person name="Armstrong S.D."/>
            <person name="Fang Y."/>
            <person name="Donnelly M.J."/>
            <person name="Kadowaki T."/>
            <person name="McGarry J.W."/>
            <person name="Darby A.C."/>
            <person name="Makepeace B.L."/>
        </authorList>
    </citation>
    <scope>NUCLEOTIDE SEQUENCE [LARGE SCALE GENOMIC DNA]</scope>
    <source>
        <strain evidence="13">UoL-UT</strain>
    </source>
</reference>
<dbReference type="Proteomes" id="UP000288716">
    <property type="component" value="Unassembled WGS sequence"/>
</dbReference>
<feature type="compositionally biased region" description="Polar residues" evidence="9">
    <location>
        <begin position="629"/>
        <end position="646"/>
    </location>
</feature>
<comment type="subcellular location">
    <subcellularLocation>
        <location evidence="1">Cell membrane</location>
        <topology evidence="1">Multi-pass membrane protein</topology>
    </subcellularLocation>
</comment>
<dbReference type="InterPro" id="IPR017981">
    <property type="entry name" value="GPCR_2-like_7TM"/>
</dbReference>
<feature type="transmembrane region" description="Helical" evidence="10">
    <location>
        <begin position="377"/>
        <end position="397"/>
    </location>
</feature>
<dbReference type="GO" id="GO:0005886">
    <property type="term" value="C:plasma membrane"/>
    <property type="evidence" value="ECO:0007669"/>
    <property type="project" value="UniProtKB-SubCell"/>
</dbReference>
<dbReference type="GO" id="GO:0007166">
    <property type="term" value="P:cell surface receptor signaling pathway"/>
    <property type="evidence" value="ECO:0007669"/>
    <property type="project" value="InterPro"/>
</dbReference>
<dbReference type="Pfam" id="PF00002">
    <property type="entry name" value="7tm_2"/>
    <property type="match status" value="1"/>
</dbReference>
<feature type="transmembrane region" description="Helical" evidence="10">
    <location>
        <begin position="563"/>
        <end position="586"/>
    </location>
</feature>
<comment type="similarity">
    <text evidence="2">Belongs to the G-protein coupled receptor 2 family. Adhesion G-protein coupled receptor (ADGR) subfamily.</text>
</comment>
<dbReference type="InterPro" id="IPR046338">
    <property type="entry name" value="GAIN_dom_sf"/>
</dbReference>
<feature type="transmembrane region" description="Helical" evidence="10">
    <location>
        <begin position="346"/>
        <end position="368"/>
    </location>
</feature>
<gene>
    <name evidence="13" type="ORF">B4U80_07358</name>
</gene>
<dbReference type="SMART" id="SM00303">
    <property type="entry name" value="GPS"/>
    <property type="match status" value="1"/>
</dbReference>
<dbReference type="FunFam" id="1.20.1070.10:FF:000058">
    <property type="entry name" value="Adhesion G protein-coupled receptor F5"/>
    <property type="match status" value="1"/>
</dbReference>
<dbReference type="InterPro" id="IPR000203">
    <property type="entry name" value="GPS"/>
</dbReference>
<dbReference type="OrthoDB" id="1100386at2759"/>
<feature type="transmembrane region" description="Helical" evidence="10">
    <location>
        <begin position="488"/>
        <end position="514"/>
    </location>
</feature>
<protein>
    <submittedName>
        <fullName evidence="13">Latrophilin Cirl-like protein</fullName>
    </submittedName>
</protein>
<dbReference type="Pfam" id="PF16489">
    <property type="entry name" value="GAIN"/>
    <property type="match status" value="1"/>
</dbReference>
<keyword evidence="7" id="KW-1015">Disulfide bond</keyword>
<dbReference type="PANTHER" id="PTHR12011:SF347">
    <property type="entry name" value="FI21270P1-RELATED"/>
    <property type="match status" value="1"/>
</dbReference>
<comment type="caution">
    <text evidence="13">The sequence shown here is derived from an EMBL/GenBank/DDBJ whole genome shotgun (WGS) entry which is preliminary data.</text>
</comment>
<keyword evidence="14" id="KW-1185">Reference proteome</keyword>
<dbReference type="Gene3D" id="1.20.1070.10">
    <property type="entry name" value="Rhodopsin 7-helix transmembrane proteins"/>
    <property type="match status" value="1"/>
</dbReference>
<dbReference type="EMBL" id="NCKV01000605">
    <property type="protein sequence ID" value="RWS30183.1"/>
    <property type="molecule type" value="Genomic_DNA"/>
</dbReference>
<keyword evidence="4 10" id="KW-0812">Transmembrane</keyword>
<evidence type="ECO:0000256" key="2">
    <source>
        <dbReference type="ARBA" id="ARBA00007343"/>
    </source>
</evidence>
<evidence type="ECO:0000256" key="7">
    <source>
        <dbReference type="ARBA" id="ARBA00023157"/>
    </source>
</evidence>
<accession>A0A443SRP0</accession>
<dbReference type="STRING" id="299467.A0A443SRP0"/>
<dbReference type="InterPro" id="IPR057244">
    <property type="entry name" value="GAIN_B"/>
</dbReference>
<organism evidence="13 14">
    <name type="scientific">Leptotrombidium deliense</name>
    <dbReference type="NCBI Taxonomy" id="299467"/>
    <lineage>
        <taxon>Eukaryota</taxon>
        <taxon>Metazoa</taxon>
        <taxon>Ecdysozoa</taxon>
        <taxon>Arthropoda</taxon>
        <taxon>Chelicerata</taxon>
        <taxon>Arachnida</taxon>
        <taxon>Acari</taxon>
        <taxon>Acariformes</taxon>
        <taxon>Trombidiformes</taxon>
        <taxon>Prostigmata</taxon>
        <taxon>Anystina</taxon>
        <taxon>Parasitengona</taxon>
        <taxon>Trombiculoidea</taxon>
        <taxon>Trombiculidae</taxon>
        <taxon>Leptotrombidium</taxon>
    </lineage>
</organism>
<dbReference type="InterPro" id="IPR032471">
    <property type="entry name" value="AGRL2-4_GAIN_subdom_A"/>
</dbReference>
<sequence>MFGDNSVPVWSPKDADLSNCTSHWVLMLEDTVKKEDQLVTNLAGRLSRMTKIKTLYGGDMHRVVDIIVHLVSRMEAVLDEFGDYRSRNQFVKDVFDSIQESCNNLFDDFHRNSWLDLPAKQRSEVATHLIGSLERTSVLLSESSSANSDYSRILNNIYVGVHTRYSKETNEGIELPLLSITSLNDGNTSQTSNKNNILSLNRVYLPLQTLKQAEKESVIRITMIVYSKLDALFAPNKDSLESSVTDNENVTTVNSNIVDIILNKEGLPTQSKVRVTFKHLVTTNVTNPKCVYWNGKRTKWSSSGCELISWNRSHTTCECNHLTSIAVLMQMRDIPLSVAYETDFRVITVFGCSFSALCLLLTLAMFAFCKNVKGDRIAVHTNLCLCLLVGELVFLFGVSQTDSVLLCRVIALILHYIFLSAFLWMFFEGFQLYVMLIEVLESHRSRLRYYYLFSYGIPLFIVSVCAYLDPYSYGTVKHCWLTADNYFIHSFAVAILLSTLVFLTTAFCVMCNHISSLNSVVKPNKDENKIKSIRVWLRGALVLLFLLSITWMSALLYLNQGTAIMACLFTVFNSLQGLFIFVFQCFQNEKVREQYSRVMNNLQPKSNFLSTSSIENNCSVSSSEKRKSVNQLEATSISNENSSHTQEPIIAPNSGSALTPTLRRVTTPSGAKYFITGKVDGLNPENEYGFRRIDELRGRQKQRCRGHYCDHALRNTLVEHVYECIDDNPYTAKFAPSACSCRQEFNFRSQSESSIERDDRLHLEEPPNAFQEIKLPAIICDNSTVISNSNCKSVASPKHRQKYREDDKRNIVAKLNGKQVIIQTENHSMTGRFGVNI</sequence>
<dbReference type="VEuPathDB" id="VectorBase:LDEU001857"/>
<evidence type="ECO:0000256" key="3">
    <source>
        <dbReference type="ARBA" id="ARBA00022475"/>
    </source>
</evidence>
<evidence type="ECO:0000256" key="5">
    <source>
        <dbReference type="ARBA" id="ARBA00022989"/>
    </source>
</evidence>
<feature type="transmembrane region" description="Helical" evidence="10">
    <location>
        <begin position="403"/>
        <end position="427"/>
    </location>
</feature>
<dbReference type="InterPro" id="IPR048072">
    <property type="entry name" value="7tmB2_latrophilin-like"/>
</dbReference>
<evidence type="ECO:0000256" key="6">
    <source>
        <dbReference type="ARBA" id="ARBA00023136"/>
    </source>
</evidence>
<evidence type="ECO:0000259" key="12">
    <source>
        <dbReference type="PROSITE" id="PS50261"/>
    </source>
</evidence>
<keyword evidence="6 10" id="KW-0472">Membrane</keyword>
<dbReference type="PROSITE" id="PS50221">
    <property type="entry name" value="GAIN_B"/>
    <property type="match status" value="1"/>
</dbReference>
<dbReference type="PROSITE" id="PS50261">
    <property type="entry name" value="G_PROTEIN_RECEP_F2_4"/>
    <property type="match status" value="1"/>
</dbReference>
<feature type="domain" description="GAIN-B" evidence="11">
    <location>
        <begin position="176"/>
        <end position="335"/>
    </location>
</feature>
<dbReference type="Gene3D" id="1.25.40.610">
    <property type="match status" value="1"/>
</dbReference>
<dbReference type="InterPro" id="IPR000832">
    <property type="entry name" value="GPCR_2_secretin-like"/>
</dbReference>
<feature type="region of interest" description="Disordered" evidence="9">
    <location>
        <begin position="625"/>
        <end position="655"/>
    </location>
</feature>
<dbReference type="CDD" id="cd15440">
    <property type="entry name" value="7tmB2_latrophilin-like_invertebrate"/>
    <property type="match status" value="1"/>
</dbReference>
<name>A0A443SRP0_9ACAR</name>
<dbReference type="PANTHER" id="PTHR12011">
    <property type="entry name" value="ADHESION G-PROTEIN COUPLED RECEPTOR"/>
    <property type="match status" value="1"/>
</dbReference>
<evidence type="ECO:0000259" key="11">
    <source>
        <dbReference type="PROSITE" id="PS50221"/>
    </source>
</evidence>
<feature type="domain" description="G-protein coupled receptors family 2 profile 2" evidence="12">
    <location>
        <begin position="344"/>
        <end position="588"/>
    </location>
</feature>
<evidence type="ECO:0000256" key="4">
    <source>
        <dbReference type="ARBA" id="ARBA00022692"/>
    </source>
</evidence>
<evidence type="ECO:0000313" key="14">
    <source>
        <dbReference type="Proteomes" id="UP000288716"/>
    </source>
</evidence>
<evidence type="ECO:0000256" key="8">
    <source>
        <dbReference type="ARBA" id="ARBA00023180"/>
    </source>
</evidence>
<keyword evidence="8" id="KW-0325">Glycoprotein</keyword>
<evidence type="ECO:0000313" key="13">
    <source>
        <dbReference type="EMBL" id="RWS30183.1"/>
    </source>
</evidence>
<feature type="transmembrane region" description="Helical" evidence="10">
    <location>
        <begin position="448"/>
        <end position="468"/>
    </location>
</feature>
<dbReference type="Gene3D" id="2.60.220.50">
    <property type="match status" value="1"/>
</dbReference>
<feature type="transmembrane region" description="Helical" evidence="10">
    <location>
        <begin position="535"/>
        <end position="557"/>
    </location>
</feature>
<keyword evidence="3" id="KW-1003">Cell membrane</keyword>